<comment type="similarity">
    <text evidence="3">Belongs to the class-V pyridoxal-phosphate-dependent aminotransferase family. NifS/IscS subfamily.</text>
</comment>
<dbReference type="Gene3D" id="3.40.640.10">
    <property type="entry name" value="Type I PLP-dependent aspartate aminotransferase-like (Major domain)"/>
    <property type="match status" value="1"/>
</dbReference>
<dbReference type="GO" id="GO:0031071">
    <property type="term" value="F:cysteine desulfurase activity"/>
    <property type="evidence" value="ECO:0007669"/>
    <property type="project" value="UniProtKB-EC"/>
</dbReference>
<dbReference type="SUPFAM" id="SSF53383">
    <property type="entry name" value="PLP-dependent transferases"/>
    <property type="match status" value="1"/>
</dbReference>
<evidence type="ECO:0000313" key="12">
    <source>
        <dbReference type="EMBL" id="PJK29465.1"/>
    </source>
</evidence>
<accession>A0A2M9G183</accession>
<dbReference type="InterPro" id="IPR015424">
    <property type="entry name" value="PyrdxlP-dep_Trfase"/>
</dbReference>
<dbReference type="AlphaFoldDB" id="A0A2M9G183"/>
<comment type="function">
    <text evidence="2">Catalyzes the removal of elemental sulfur atoms from cysteine to produce alanine. Seems to participate in the biosynthesis of the nitrogenase metalloclusters by providing the inorganic sulfur required for the Fe-S core formation.</text>
</comment>
<evidence type="ECO:0000256" key="2">
    <source>
        <dbReference type="ARBA" id="ARBA00003120"/>
    </source>
</evidence>
<evidence type="ECO:0000256" key="4">
    <source>
        <dbReference type="ARBA" id="ARBA00013558"/>
    </source>
</evidence>
<proteinExistence type="inferred from homology"/>
<evidence type="ECO:0000259" key="11">
    <source>
        <dbReference type="Pfam" id="PF00266"/>
    </source>
</evidence>
<keyword evidence="8" id="KW-0408">Iron</keyword>
<dbReference type="InterPro" id="IPR015421">
    <property type="entry name" value="PyrdxlP-dep_Trfase_major"/>
</dbReference>
<sequence length="369" mass="37636">MRTDFHYLDCNATAPLRPEAQSAMASAMAVSGNPSSVHGPGRAARAVIERAREQVAAMAGVPVAAVHFTASGTEANNWALTSSGRTPLAMASSHDSVLRAVERAGGGILAVDGHGLLDPAEPGRAMDAAGRAIVSVVAVNNETGVIQPLAAIAEICRECGTLLHIDAVQAPGRTDMAAIADAGDLISLSAHKLGGPAGAGALLVREGLDLEPLIVGGGQEKRRRAGTENLIGIAGFGAAAEAVAQETGEAARLAALRDRLERSLSDVCEGAEIIGRSAERAPNTTCVRMPGVPAETQLMALDLAGVAVSAGAACSSGKVQPSHVLRAMGFDEEAAGEAIRISTGWTTTEADIDALLAAWEALWRRKTAA</sequence>
<dbReference type="Proteomes" id="UP000229498">
    <property type="component" value="Unassembled WGS sequence"/>
</dbReference>
<evidence type="ECO:0000256" key="1">
    <source>
        <dbReference type="ARBA" id="ARBA00001933"/>
    </source>
</evidence>
<keyword evidence="5" id="KW-0808">Transferase</keyword>
<organism evidence="12 13">
    <name type="scientific">Minwuia thermotolerans</name>
    <dbReference type="NCBI Taxonomy" id="2056226"/>
    <lineage>
        <taxon>Bacteria</taxon>
        <taxon>Pseudomonadati</taxon>
        <taxon>Pseudomonadota</taxon>
        <taxon>Alphaproteobacteria</taxon>
        <taxon>Minwuiales</taxon>
        <taxon>Minwuiaceae</taxon>
        <taxon>Minwuia</taxon>
    </lineage>
</organism>
<dbReference type="PANTHER" id="PTHR11601:SF34">
    <property type="entry name" value="CYSTEINE DESULFURASE"/>
    <property type="match status" value="1"/>
</dbReference>
<evidence type="ECO:0000256" key="9">
    <source>
        <dbReference type="ARBA" id="ARBA00023014"/>
    </source>
</evidence>
<dbReference type="InterPro" id="IPR000192">
    <property type="entry name" value="Aminotrans_V_dom"/>
</dbReference>
<evidence type="ECO:0000256" key="5">
    <source>
        <dbReference type="ARBA" id="ARBA00022679"/>
    </source>
</evidence>
<dbReference type="Gene3D" id="3.90.1150.10">
    <property type="entry name" value="Aspartate Aminotransferase, domain 1"/>
    <property type="match status" value="1"/>
</dbReference>
<keyword evidence="7" id="KW-0663">Pyridoxal phosphate</keyword>
<dbReference type="PIRSF" id="PIRSF005572">
    <property type="entry name" value="NifS"/>
    <property type="match status" value="1"/>
</dbReference>
<dbReference type="InterPro" id="IPR016454">
    <property type="entry name" value="Cysteine_dSase"/>
</dbReference>
<evidence type="ECO:0000256" key="10">
    <source>
        <dbReference type="ARBA" id="ARBA00050776"/>
    </source>
</evidence>
<dbReference type="Gene3D" id="1.10.260.50">
    <property type="match status" value="1"/>
</dbReference>
<evidence type="ECO:0000256" key="8">
    <source>
        <dbReference type="ARBA" id="ARBA00023004"/>
    </source>
</evidence>
<dbReference type="OrthoDB" id="9808002at2"/>
<evidence type="ECO:0000313" key="13">
    <source>
        <dbReference type="Proteomes" id="UP000229498"/>
    </source>
</evidence>
<comment type="cofactor">
    <cofactor evidence="1">
        <name>pyridoxal 5'-phosphate</name>
        <dbReference type="ChEBI" id="CHEBI:597326"/>
    </cofactor>
</comment>
<dbReference type="Pfam" id="PF00266">
    <property type="entry name" value="Aminotran_5"/>
    <property type="match status" value="1"/>
</dbReference>
<name>A0A2M9G183_9PROT</name>
<dbReference type="GO" id="GO:0046872">
    <property type="term" value="F:metal ion binding"/>
    <property type="evidence" value="ECO:0007669"/>
    <property type="project" value="UniProtKB-KW"/>
</dbReference>
<protein>
    <recommendedName>
        <fullName evidence="4">Cysteine desulfurase</fullName>
    </recommendedName>
</protein>
<dbReference type="GO" id="GO:0051536">
    <property type="term" value="F:iron-sulfur cluster binding"/>
    <property type="evidence" value="ECO:0007669"/>
    <property type="project" value="UniProtKB-KW"/>
</dbReference>
<reference evidence="12 13" key="1">
    <citation type="submission" date="2017-11" db="EMBL/GenBank/DDBJ databases">
        <title>Draft genome sequence of Rhizobiales bacterium SY3-13.</title>
        <authorList>
            <person name="Sun C."/>
        </authorList>
    </citation>
    <scope>NUCLEOTIDE SEQUENCE [LARGE SCALE GENOMIC DNA]</scope>
    <source>
        <strain evidence="12 13">SY3-13</strain>
    </source>
</reference>
<dbReference type="EMBL" id="PHIG01000032">
    <property type="protein sequence ID" value="PJK29465.1"/>
    <property type="molecule type" value="Genomic_DNA"/>
</dbReference>
<dbReference type="PANTHER" id="PTHR11601">
    <property type="entry name" value="CYSTEINE DESULFURYLASE FAMILY MEMBER"/>
    <property type="match status" value="1"/>
</dbReference>
<evidence type="ECO:0000256" key="7">
    <source>
        <dbReference type="ARBA" id="ARBA00022898"/>
    </source>
</evidence>
<keyword evidence="6" id="KW-0479">Metal-binding</keyword>
<keyword evidence="9" id="KW-0411">Iron-sulfur</keyword>
<gene>
    <name evidence="12" type="ORF">CVT23_10390</name>
</gene>
<evidence type="ECO:0000256" key="3">
    <source>
        <dbReference type="ARBA" id="ARBA00006490"/>
    </source>
</evidence>
<evidence type="ECO:0000256" key="6">
    <source>
        <dbReference type="ARBA" id="ARBA00022723"/>
    </source>
</evidence>
<comment type="caution">
    <text evidence="12">The sequence shown here is derived from an EMBL/GenBank/DDBJ whole genome shotgun (WGS) entry which is preliminary data.</text>
</comment>
<feature type="domain" description="Aminotransferase class V" evidence="11">
    <location>
        <begin position="6"/>
        <end position="355"/>
    </location>
</feature>
<comment type="catalytic activity">
    <reaction evidence="10">
        <text>(sulfur carrier)-H + L-cysteine = (sulfur carrier)-SH + L-alanine</text>
        <dbReference type="Rhea" id="RHEA:43892"/>
        <dbReference type="Rhea" id="RHEA-COMP:14737"/>
        <dbReference type="Rhea" id="RHEA-COMP:14739"/>
        <dbReference type="ChEBI" id="CHEBI:29917"/>
        <dbReference type="ChEBI" id="CHEBI:35235"/>
        <dbReference type="ChEBI" id="CHEBI:57972"/>
        <dbReference type="ChEBI" id="CHEBI:64428"/>
        <dbReference type="EC" id="2.8.1.7"/>
    </reaction>
</comment>
<keyword evidence="13" id="KW-1185">Reference proteome</keyword>
<dbReference type="RefSeq" id="WP_109793489.1">
    <property type="nucleotide sequence ID" value="NZ_PHIG01000032.1"/>
</dbReference>
<dbReference type="InterPro" id="IPR015422">
    <property type="entry name" value="PyrdxlP-dep_Trfase_small"/>
</dbReference>